<reference evidence="2 3" key="1">
    <citation type="submission" date="2024-04" db="EMBL/GenBank/DDBJ databases">
        <title>Phyllosticta paracitricarpa is synonymous to the EU quarantine fungus P. citricarpa based on phylogenomic analyses.</title>
        <authorList>
            <consortium name="Lawrence Berkeley National Laboratory"/>
            <person name="Van Ingen-Buijs V.A."/>
            <person name="Van Westerhoven A.C."/>
            <person name="Haridas S."/>
            <person name="Skiadas P."/>
            <person name="Martin F."/>
            <person name="Groenewald J.Z."/>
            <person name="Crous P.W."/>
            <person name="Seidl M.F."/>
        </authorList>
    </citation>
    <scope>NUCLEOTIDE SEQUENCE [LARGE SCALE GENOMIC DNA]</scope>
    <source>
        <strain evidence="2 3">CBS 122670</strain>
    </source>
</reference>
<feature type="region of interest" description="Disordered" evidence="1">
    <location>
        <begin position="72"/>
        <end position="91"/>
    </location>
</feature>
<evidence type="ECO:0000313" key="3">
    <source>
        <dbReference type="Proteomes" id="UP001365128"/>
    </source>
</evidence>
<gene>
    <name evidence="2" type="ORF">IWX46DRAFT_445257</name>
</gene>
<dbReference type="EMBL" id="JBBPDW010000008">
    <property type="protein sequence ID" value="KAK7550154.1"/>
    <property type="molecule type" value="Genomic_DNA"/>
</dbReference>
<keyword evidence="3" id="KW-1185">Reference proteome</keyword>
<evidence type="ECO:0000256" key="1">
    <source>
        <dbReference type="SAM" id="MobiDB-lite"/>
    </source>
</evidence>
<dbReference type="Proteomes" id="UP001365128">
    <property type="component" value="Unassembled WGS sequence"/>
</dbReference>
<comment type="caution">
    <text evidence="2">The sequence shown here is derived from an EMBL/GenBank/DDBJ whole genome shotgun (WGS) entry which is preliminary data.</text>
</comment>
<proteinExistence type="predicted"/>
<protein>
    <submittedName>
        <fullName evidence="2">Uncharacterized protein</fullName>
    </submittedName>
</protein>
<name>A0ABR1MLE6_9PEZI</name>
<sequence>MMFSATVTFHSTVCTYAAPRRDGRRRGRQIGASTVESSNRPLFIWLCSPPTKKSGQQRRLDPSRGAYRLTDNTAQTSFPSTPQRARNISGGDGQYVKRAWRHNAERRKDQCMHPVSVSSLVVVDPDRGQTRIVSTNQANPSAQSTRNGVRFRSGRQAIVLFCGPCFARYAPLPCGQVLRCIPGHGMARRGRGESLCRVVSWHSFVVGTATSWSLDLNLNLYFGG</sequence>
<organism evidence="2 3">
    <name type="scientific">Phyllosticta citricarpa</name>
    <dbReference type="NCBI Taxonomy" id="55181"/>
    <lineage>
        <taxon>Eukaryota</taxon>
        <taxon>Fungi</taxon>
        <taxon>Dikarya</taxon>
        <taxon>Ascomycota</taxon>
        <taxon>Pezizomycotina</taxon>
        <taxon>Dothideomycetes</taxon>
        <taxon>Dothideomycetes incertae sedis</taxon>
        <taxon>Botryosphaeriales</taxon>
        <taxon>Phyllostictaceae</taxon>
        <taxon>Phyllosticta</taxon>
    </lineage>
</organism>
<feature type="compositionally biased region" description="Polar residues" evidence="1">
    <location>
        <begin position="72"/>
        <end position="86"/>
    </location>
</feature>
<accession>A0ABR1MLE6</accession>
<evidence type="ECO:0000313" key="2">
    <source>
        <dbReference type="EMBL" id="KAK7550154.1"/>
    </source>
</evidence>